<name>A0A1R3HKJ7_COCAP</name>
<evidence type="ECO:0000256" key="2">
    <source>
        <dbReference type="ARBA" id="ARBA00022723"/>
    </source>
</evidence>
<dbReference type="STRING" id="210143.A0A1R3HKJ7"/>
<dbReference type="EMBL" id="AWWV01011756">
    <property type="protein sequence ID" value="OMO70886.1"/>
    <property type="molecule type" value="Genomic_DNA"/>
</dbReference>
<keyword evidence="2" id="KW-0479">Metal-binding</keyword>
<dbReference type="Proteomes" id="UP000188268">
    <property type="component" value="Unassembled WGS sequence"/>
</dbReference>
<dbReference type="InterPro" id="IPR008584">
    <property type="entry name" value="CXXC_Zn-binding_euk"/>
</dbReference>
<comment type="similarity">
    <text evidence="1">Belongs to the UPF0587 family.</text>
</comment>
<sequence>MKMEEYRLLMKAALQGCTNLQPSGGFNNPKNAYCIELKCKNCKQNQVIEVKLGVIIAAPSISKENRSWKSPAHFDQKCPNIHCEQQILVKMIPGFDSAYPRNSKLEYKEIMKFIFDGAEPQRFIFGGVWEYEYLNPLRDCKGYTLLGADEGKNTNEEDELSSSLIEDWRMEPRILYADATFLKCSNPL</sequence>
<organism evidence="4 5">
    <name type="scientific">Corchorus capsularis</name>
    <name type="common">Jute</name>
    <dbReference type="NCBI Taxonomy" id="210143"/>
    <lineage>
        <taxon>Eukaryota</taxon>
        <taxon>Viridiplantae</taxon>
        <taxon>Streptophyta</taxon>
        <taxon>Embryophyta</taxon>
        <taxon>Tracheophyta</taxon>
        <taxon>Spermatophyta</taxon>
        <taxon>Magnoliopsida</taxon>
        <taxon>eudicotyledons</taxon>
        <taxon>Gunneridae</taxon>
        <taxon>Pentapetalae</taxon>
        <taxon>rosids</taxon>
        <taxon>malvids</taxon>
        <taxon>Malvales</taxon>
        <taxon>Malvaceae</taxon>
        <taxon>Grewioideae</taxon>
        <taxon>Apeibeae</taxon>
        <taxon>Corchorus</taxon>
    </lineage>
</organism>
<dbReference type="PANTHER" id="PTHR12857:SF0">
    <property type="entry name" value="CXXC MOTIF CONTAINING ZINC BINDING PROTEIN"/>
    <property type="match status" value="1"/>
</dbReference>
<dbReference type="OMA" id="VWEYEYL"/>
<dbReference type="AlphaFoldDB" id="A0A1R3HKJ7"/>
<evidence type="ECO:0000256" key="3">
    <source>
        <dbReference type="ARBA" id="ARBA00022833"/>
    </source>
</evidence>
<dbReference type="GO" id="GO:0008270">
    <property type="term" value="F:zinc ion binding"/>
    <property type="evidence" value="ECO:0007669"/>
    <property type="project" value="TreeGrafter"/>
</dbReference>
<evidence type="ECO:0000256" key="1">
    <source>
        <dbReference type="ARBA" id="ARBA00007818"/>
    </source>
</evidence>
<keyword evidence="5" id="KW-1185">Reference proteome</keyword>
<evidence type="ECO:0000313" key="5">
    <source>
        <dbReference type="Proteomes" id="UP000188268"/>
    </source>
</evidence>
<protein>
    <submittedName>
        <fullName evidence="4">Uncharacterized protein</fullName>
    </submittedName>
</protein>
<dbReference type="OrthoDB" id="10248838at2759"/>
<comment type="caution">
    <text evidence="4">The sequence shown here is derived from an EMBL/GenBank/DDBJ whole genome shotgun (WGS) entry which is preliminary data.</text>
</comment>
<evidence type="ECO:0000313" key="4">
    <source>
        <dbReference type="EMBL" id="OMO70886.1"/>
    </source>
</evidence>
<reference evidence="4 5" key="1">
    <citation type="submission" date="2013-09" db="EMBL/GenBank/DDBJ databases">
        <title>Corchorus capsularis genome sequencing.</title>
        <authorList>
            <person name="Alam M."/>
            <person name="Haque M.S."/>
            <person name="Islam M.S."/>
            <person name="Emdad E.M."/>
            <person name="Islam M.M."/>
            <person name="Ahmed B."/>
            <person name="Halim A."/>
            <person name="Hossen Q.M.M."/>
            <person name="Hossain M.Z."/>
            <person name="Ahmed R."/>
            <person name="Khan M.M."/>
            <person name="Islam R."/>
            <person name="Rashid M.M."/>
            <person name="Khan S.A."/>
            <person name="Rahman M.S."/>
            <person name="Alam M."/>
        </authorList>
    </citation>
    <scope>NUCLEOTIDE SEQUENCE [LARGE SCALE GENOMIC DNA]</scope>
    <source>
        <strain evidence="5">cv. CVL-1</strain>
        <tissue evidence="4">Whole seedling</tissue>
    </source>
</reference>
<dbReference type="SUPFAM" id="SSF141678">
    <property type="entry name" value="MAL13P1.257-like"/>
    <property type="match status" value="1"/>
</dbReference>
<dbReference type="Gramene" id="OMO70886">
    <property type="protein sequence ID" value="OMO70886"/>
    <property type="gene ID" value="CCACVL1_18609"/>
</dbReference>
<dbReference type="PANTHER" id="PTHR12857">
    <property type="entry name" value="CXXC MOTIF CONTAINING ZINC BINDING PROTEIN"/>
    <property type="match status" value="1"/>
</dbReference>
<proteinExistence type="inferred from homology"/>
<dbReference type="Pfam" id="PF05907">
    <property type="entry name" value="CXXC_Zn-b_euk"/>
    <property type="match status" value="1"/>
</dbReference>
<gene>
    <name evidence="4" type="ORF">CCACVL1_18609</name>
</gene>
<keyword evidence="3" id="KW-0862">Zinc</keyword>
<accession>A0A1R3HKJ7</accession>